<dbReference type="InterPro" id="IPR011010">
    <property type="entry name" value="DNA_brk_join_enz"/>
</dbReference>
<protein>
    <submittedName>
        <fullName evidence="3">Site-specific integrase</fullName>
    </submittedName>
</protein>
<dbReference type="AlphaFoldDB" id="A0A6N6RRS4"/>
<dbReference type="InterPro" id="IPR013762">
    <property type="entry name" value="Integrase-like_cat_sf"/>
</dbReference>
<dbReference type="GO" id="GO:0006310">
    <property type="term" value="P:DNA recombination"/>
    <property type="evidence" value="ECO:0007669"/>
    <property type="project" value="UniProtKB-KW"/>
</dbReference>
<organism evidence="3 4">
    <name type="scientific">Aliivibrio finisterrensis</name>
    <dbReference type="NCBI Taxonomy" id="511998"/>
    <lineage>
        <taxon>Bacteria</taxon>
        <taxon>Pseudomonadati</taxon>
        <taxon>Pseudomonadota</taxon>
        <taxon>Gammaproteobacteria</taxon>
        <taxon>Vibrionales</taxon>
        <taxon>Vibrionaceae</taxon>
        <taxon>Aliivibrio</taxon>
    </lineage>
</organism>
<evidence type="ECO:0000259" key="2">
    <source>
        <dbReference type="PROSITE" id="PS51898"/>
    </source>
</evidence>
<dbReference type="Proteomes" id="UP000434870">
    <property type="component" value="Unassembled WGS sequence"/>
</dbReference>
<name>A0A6N6RRS4_9GAMM</name>
<dbReference type="PROSITE" id="PS51898">
    <property type="entry name" value="TYR_RECOMBINASE"/>
    <property type="match status" value="1"/>
</dbReference>
<proteinExistence type="predicted"/>
<sequence length="917" mass="107552">MLNNWWNSLTNEQKKSAPITHNSIDFRFLFNSTKTLYHEVRRYLKEDISKIDEELKILGVLLNKKAYKKRLNNWWDSLTDVQKKSVPTTRNSVDLRHLFNDARLNYNSIRHYYLWEDINKIEEELKQLGTLLNDDDKVIETLMCDFISDCESNPDQLWDVELTTRVYNRKLIAEGRDHYFEQYGLISAAYLANKFNCKPYRCSKPVMLELRKQLNQLLLKYEVSLPYRKIKDSSHAIGSDMNHRRIFLKWKNGLTDEEKLELPMFGKVIDKIALSHLVSIERLQTIGPLLAFEFKRFSSEVLILKGTDYKTFKERKDLRKEKALGKEESPRSAFYKLRHKKLVSIEDFSSEKGWYEDVRHVFAVASLKASSKSGIANYYIGYTHYCDFLETKEVFSDSSFKECFDSWSLRDFKEFLGEKIGEKTLSTAHANTILSSLRITLNRLKTFRNISFNYLPTDGFEVIRETLAYKPYTLNERKQIHEMLEREMTRVKKKLEPYKKLDRKNVNLDDSKIQARIIFEDDCNCIPPYWNSEDRNRNYTKGQRKLCSFAATRRLSLAELLEEWGVLTRRVLTGDIGVYVLKMAQVLGMNLSPILELDIDDYQEHHPLTNKPCLTYWKERSTGEKMIHLDLFHAELQWLTMSQQKFVETVFDEVIQLTSEARKYMPDDISNRLFVTFQKAPKALAEMDMSKLYSDLVEKYQLKDNDGEPLLLRTTRFRPTLVSELVDAGISIREIQYLLGHTSIYTTMKYLDQLEFDRVIKEKAKKAIEDIYSSTIQVSDHDSSKKQQRRYDENLIIMKTPLGGCKNIFDPPEFIKKSSLYVKGKPCSQYNKCLSCEYVMLTKIHLPELFAMQRDYLGSLESGAVVNTPYYAVVLENISLLDDILNPETSEFDEDTLMEAKENSLFIETTILDSWSC</sequence>
<evidence type="ECO:0000256" key="1">
    <source>
        <dbReference type="ARBA" id="ARBA00023172"/>
    </source>
</evidence>
<dbReference type="EMBL" id="WBVP01000012">
    <property type="protein sequence ID" value="KAB2824288.1"/>
    <property type="molecule type" value="Genomic_DNA"/>
</dbReference>
<dbReference type="InterPro" id="IPR002104">
    <property type="entry name" value="Integrase_catalytic"/>
</dbReference>
<gene>
    <name evidence="3" type="ORF">F8B77_11425</name>
</gene>
<dbReference type="GO" id="GO:0003677">
    <property type="term" value="F:DNA binding"/>
    <property type="evidence" value="ECO:0007669"/>
    <property type="project" value="InterPro"/>
</dbReference>
<dbReference type="SUPFAM" id="SSF56349">
    <property type="entry name" value="DNA breaking-rejoining enzymes"/>
    <property type="match status" value="1"/>
</dbReference>
<reference evidence="3 4" key="1">
    <citation type="submission" date="2019-09" db="EMBL/GenBank/DDBJ databases">
        <title>Genome of Aliivibrio finisterrensis LMG 23869 (type strain).</title>
        <authorList>
            <person name="Bowman J.P."/>
        </authorList>
    </citation>
    <scope>NUCLEOTIDE SEQUENCE [LARGE SCALE GENOMIC DNA]</scope>
    <source>
        <strain evidence="3 4">LMG 23869</strain>
    </source>
</reference>
<keyword evidence="1" id="KW-0233">DNA recombination</keyword>
<evidence type="ECO:0000313" key="4">
    <source>
        <dbReference type="Proteomes" id="UP000434870"/>
    </source>
</evidence>
<feature type="domain" description="Tyr recombinase" evidence="2">
    <location>
        <begin position="554"/>
        <end position="764"/>
    </location>
</feature>
<dbReference type="CDD" id="cd00397">
    <property type="entry name" value="DNA_BRE_C"/>
    <property type="match status" value="1"/>
</dbReference>
<comment type="caution">
    <text evidence="3">The sequence shown here is derived from an EMBL/GenBank/DDBJ whole genome shotgun (WGS) entry which is preliminary data.</text>
</comment>
<accession>A0A6N6RRS4</accession>
<dbReference type="Pfam" id="PF00589">
    <property type="entry name" value="Phage_integrase"/>
    <property type="match status" value="1"/>
</dbReference>
<dbReference type="GO" id="GO:0015074">
    <property type="term" value="P:DNA integration"/>
    <property type="evidence" value="ECO:0007669"/>
    <property type="project" value="InterPro"/>
</dbReference>
<dbReference type="Gene3D" id="1.10.443.10">
    <property type="entry name" value="Intergrase catalytic core"/>
    <property type="match status" value="1"/>
</dbReference>
<evidence type="ECO:0000313" key="3">
    <source>
        <dbReference type="EMBL" id="KAB2824288.1"/>
    </source>
</evidence>